<dbReference type="InterPro" id="IPR036179">
    <property type="entry name" value="Ig-like_dom_sf"/>
</dbReference>
<dbReference type="SUPFAM" id="SSF48726">
    <property type="entry name" value="Immunoglobulin"/>
    <property type="match status" value="2"/>
</dbReference>
<evidence type="ECO:0000313" key="4">
    <source>
        <dbReference type="RefSeq" id="XP_034238783.1"/>
    </source>
</evidence>
<keyword evidence="1" id="KW-0472">Membrane</keyword>
<dbReference type="OrthoDB" id="6354602at2759"/>
<dbReference type="KEGG" id="tpal:117643795"/>
<dbReference type="SMART" id="SM00406">
    <property type="entry name" value="IGv"/>
    <property type="match status" value="2"/>
</dbReference>
<dbReference type="InterPro" id="IPR003598">
    <property type="entry name" value="Ig_sub2"/>
</dbReference>
<dbReference type="InterPro" id="IPR003599">
    <property type="entry name" value="Ig_sub"/>
</dbReference>
<evidence type="ECO:0000256" key="1">
    <source>
        <dbReference type="SAM" id="Phobius"/>
    </source>
</evidence>
<dbReference type="Pfam" id="PF13927">
    <property type="entry name" value="Ig_3"/>
    <property type="match status" value="1"/>
</dbReference>
<accession>A0A6P8YGC0</accession>
<dbReference type="InterPro" id="IPR013783">
    <property type="entry name" value="Ig-like_fold"/>
</dbReference>
<dbReference type="Proteomes" id="UP000515158">
    <property type="component" value="Unplaced"/>
</dbReference>
<gene>
    <name evidence="4" type="primary">LOC117643795</name>
</gene>
<dbReference type="PROSITE" id="PS50835">
    <property type="entry name" value="IG_LIKE"/>
    <property type="match status" value="2"/>
</dbReference>
<dbReference type="RefSeq" id="XP_034238783.1">
    <property type="nucleotide sequence ID" value="XM_034382892.1"/>
</dbReference>
<dbReference type="InterPro" id="IPR037448">
    <property type="entry name" value="Zig-8"/>
</dbReference>
<reference evidence="4" key="1">
    <citation type="submission" date="2025-08" db="UniProtKB">
        <authorList>
            <consortium name="RefSeq"/>
        </authorList>
    </citation>
    <scope>IDENTIFICATION</scope>
    <source>
        <tissue evidence="4">Total insect</tissue>
    </source>
</reference>
<dbReference type="GeneID" id="117643795"/>
<protein>
    <submittedName>
        <fullName evidence="4">Tapasin-related protein-like</fullName>
    </submittedName>
</protein>
<proteinExistence type="predicted"/>
<feature type="transmembrane region" description="Helical" evidence="1">
    <location>
        <begin position="251"/>
        <end position="271"/>
    </location>
</feature>
<feature type="domain" description="Ig-like" evidence="2">
    <location>
        <begin position="24"/>
        <end position="120"/>
    </location>
</feature>
<dbReference type="SMART" id="SM00409">
    <property type="entry name" value="IG"/>
    <property type="match status" value="2"/>
</dbReference>
<feature type="domain" description="Ig-like" evidence="2">
    <location>
        <begin position="129"/>
        <end position="227"/>
    </location>
</feature>
<sequence length="272" mass="30469">MLNYIYDARSSAHKHMHHNQRFGPTFETNATSMTVQVGNTATIDCKISLLQDNAVSWVLRKPSEDSLRLLTVGQMTYSGDARHAVEFLYPNNWRLTVQNMTKQDEGMYECQISTHPPKLIRTRILVNVPEVLIVDEKGRPIQDKHYEAKSTIRLSCIVRHVYMTGNVVSWIHQGVLLNQDSQRGGISVKSELREDGAESVLNVARVDKADAGNYTCSISPTHRTTVLVHILDGESMSELHGAAPPARQPHLFLVLALLALSAALQPYFSVLR</sequence>
<keyword evidence="1" id="KW-1133">Transmembrane helix</keyword>
<dbReference type="PANTHER" id="PTHR23279">
    <property type="entry name" value="DEFECTIVE PROBOSCIS EXTENSION RESPONSE DPR -RELATED"/>
    <property type="match status" value="1"/>
</dbReference>
<evidence type="ECO:0000259" key="2">
    <source>
        <dbReference type="PROSITE" id="PS50835"/>
    </source>
</evidence>
<organism evidence="4">
    <name type="scientific">Thrips palmi</name>
    <name type="common">Melon thrips</name>
    <dbReference type="NCBI Taxonomy" id="161013"/>
    <lineage>
        <taxon>Eukaryota</taxon>
        <taxon>Metazoa</taxon>
        <taxon>Ecdysozoa</taxon>
        <taxon>Arthropoda</taxon>
        <taxon>Hexapoda</taxon>
        <taxon>Insecta</taxon>
        <taxon>Pterygota</taxon>
        <taxon>Neoptera</taxon>
        <taxon>Paraneoptera</taxon>
        <taxon>Thysanoptera</taxon>
        <taxon>Terebrantia</taxon>
        <taxon>Thripoidea</taxon>
        <taxon>Thripidae</taxon>
        <taxon>Thrips</taxon>
    </lineage>
</organism>
<dbReference type="SMART" id="SM00408">
    <property type="entry name" value="IGc2"/>
    <property type="match status" value="2"/>
</dbReference>
<dbReference type="InterPro" id="IPR013106">
    <property type="entry name" value="Ig_V-set"/>
</dbReference>
<dbReference type="InterPro" id="IPR007110">
    <property type="entry name" value="Ig-like_dom"/>
</dbReference>
<dbReference type="PANTHER" id="PTHR23279:SF12">
    <property type="entry name" value="DEFECTIVE PROBOSCIS EXTENSION RESPONSE 14, ISOFORM A-RELATED"/>
    <property type="match status" value="1"/>
</dbReference>
<dbReference type="GO" id="GO:0032589">
    <property type="term" value="C:neuron projection membrane"/>
    <property type="evidence" value="ECO:0007669"/>
    <property type="project" value="TreeGrafter"/>
</dbReference>
<dbReference type="Gene3D" id="2.60.40.10">
    <property type="entry name" value="Immunoglobulins"/>
    <property type="match status" value="2"/>
</dbReference>
<dbReference type="AlphaFoldDB" id="A0A6P8YGC0"/>
<name>A0A6P8YGC0_THRPL</name>
<dbReference type="InParanoid" id="A0A6P8YGC0"/>
<dbReference type="Pfam" id="PF07686">
    <property type="entry name" value="V-set"/>
    <property type="match status" value="1"/>
</dbReference>
<evidence type="ECO:0000313" key="3">
    <source>
        <dbReference type="Proteomes" id="UP000515158"/>
    </source>
</evidence>
<dbReference type="GO" id="GO:0050808">
    <property type="term" value="P:synapse organization"/>
    <property type="evidence" value="ECO:0007669"/>
    <property type="project" value="TreeGrafter"/>
</dbReference>
<keyword evidence="1" id="KW-0812">Transmembrane</keyword>
<keyword evidence="3" id="KW-1185">Reference proteome</keyword>